<evidence type="ECO:0000313" key="2">
    <source>
        <dbReference type="Proteomes" id="UP001238179"/>
    </source>
</evidence>
<reference evidence="2" key="1">
    <citation type="journal article" date="2023" name="Int. J. Syst. Evol. Microbiol.">
        <title>Mesoterricola silvestris gen. nov., sp. nov., Mesoterricola sediminis sp. nov., Geothrix oryzae sp. nov., Geothrix edaphica sp. nov., Geothrix rubra sp. nov., and Geothrix limicola sp. nov., six novel members of Acidobacteriota isolated from soils.</title>
        <authorList>
            <person name="Itoh H."/>
            <person name="Sugisawa Y."/>
            <person name="Mise K."/>
            <person name="Xu Z."/>
            <person name="Kuniyasu M."/>
            <person name="Ushijima N."/>
            <person name="Kawano K."/>
            <person name="Kobayashi E."/>
            <person name="Shiratori Y."/>
            <person name="Masuda Y."/>
            <person name="Senoo K."/>
        </authorList>
    </citation>
    <scope>NUCLEOTIDE SEQUENCE [LARGE SCALE GENOMIC DNA]</scope>
    <source>
        <strain evidence="2">W79</strain>
    </source>
</reference>
<name>A0AA48GII8_9BACT</name>
<gene>
    <name evidence="1" type="ORF">METEAL_27600</name>
</gene>
<keyword evidence="2" id="KW-1185">Reference proteome</keyword>
<dbReference type="KEGG" id="msil:METEAL_27600"/>
<dbReference type="Proteomes" id="UP001238179">
    <property type="component" value="Chromosome"/>
</dbReference>
<accession>A0AA48GII8</accession>
<protein>
    <submittedName>
        <fullName evidence="1">Uncharacterized protein</fullName>
    </submittedName>
</protein>
<dbReference type="RefSeq" id="WP_316412256.1">
    <property type="nucleotide sequence ID" value="NZ_AP027080.1"/>
</dbReference>
<organism evidence="1 2">
    <name type="scientific">Mesoterricola silvestris</name>
    <dbReference type="NCBI Taxonomy" id="2927979"/>
    <lineage>
        <taxon>Bacteria</taxon>
        <taxon>Pseudomonadati</taxon>
        <taxon>Acidobacteriota</taxon>
        <taxon>Holophagae</taxon>
        <taxon>Holophagales</taxon>
        <taxon>Holophagaceae</taxon>
        <taxon>Mesoterricola</taxon>
    </lineage>
</organism>
<dbReference type="AlphaFoldDB" id="A0AA48GII8"/>
<proteinExistence type="predicted"/>
<evidence type="ECO:0000313" key="1">
    <source>
        <dbReference type="EMBL" id="BDU73586.1"/>
    </source>
</evidence>
<dbReference type="EMBL" id="AP027080">
    <property type="protein sequence ID" value="BDU73586.1"/>
    <property type="molecule type" value="Genomic_DNA"/>
</dbReference>
<sequence length="69" mass="7249">MESMNEKDLRMAAGDALVDAVKAHLAELQAQGLTAEQIMQAVAETFALDRLGSVGRLVPTGLLNGPDAQ</sequence>